<organism evidence="3 4">
    <name type="scientific">Crassostrea virginica</name>
    <name type="common">Eastern oyster</name>
    <dbReference type="NCBI Taxonomy" id="6565"/>
    <lineage>
        <taxon>Eukaryota</taxon>
        <taxon>Metazoa</taxon>
        <taxon>Spiralia</taxon>
        <taxon>Lophotrochozoa</taxon>
        <taxon>Mollusca</taxon>
        <taxon>Bivalvia</taxon>
        <taxon>Autobranchia</taxon>
        <taxon>Pteriomorphia</taxon>
        <taxon>Ostreida</taxon>
        <taxon>Ostreoidea</taxon>
        <taxon>Ostreidae</taxon>
        <taxon>Crassostrea</taxon>
    </lineage>
</organism>
<evidence type="ECO:0000256" key="1">
    <source>
        <dbReference type="SAM" id="Phobius"/>
    </source>
</evidence>
<keyword evidence="1" id="KW-0812">Transmembrane</keyword>
<dbReference type="KEGG" id="cvn:111101202"/>
<dbReference type="RefSeq" id="XP_022289288.1">
    <property type="nucleotide sequence ID" value="XM_022433580.1"/>
</dbReference>
<name>A0A8B8AFK0_CRAVI</name>
<keyword evidence="1" id="KW-1133">Transmembrane helix</keyword>
<sequence>MMMFVSYLVRGLSLLLVAKSMDCAEKCIKSADTAIVVQVCPQTEMEWTVAAEKKNCKSYCSSFQYHCVMNTWRNETIEVCAPGLQIVGKKCAEFNFGGSRIQRNGNMNCSKCPTSYASINSFQYRECYNHKESVPQPILTPEDTTQSAPFVKSTQETTMNIFVSTYDKNESSFLHQSQHNTQRSIIEKEQFIIVIFVVVIAVVGLILTFTVTRKHWKNHMLLQMKRFCGGVKIQEINRESKEKRDVADNVNLLTDTSKAALTTHSEKVTEKQKENLMNSIV</sequence>
<feature type="chain" id="PRO_5034280370" evidence="2">
    <location>
        <begin position="24"/>
        <end position="281"/>
    </location>
</feature>
<proteinExistence type="predicted"/>
<keyword evidence="1" id="KW-0472">Membrane</keyword>
<protein>
    <submittedName>
        <fullName evidence="4">Uncharacterized protein LOC111101202</fullName>
    </submittedName>
</protein>
<dbReference type="AlphaFoldDB" id="A0A8B8AFK0"/>
<dbReference type="Proteomes" id="UP000694844">
    <property type="component" value="Chromosome 6"/>
</dbReference>
<feature type="transmembrane region" description="Helical" evidence="1">
    <location>
        <begin position="191"/>
        <end position="211"/>
    </location>
</feature>
<evidence type="ECO:0000313" key="4">
    <source>
        <dbReference type="RefSeq" id="XP_022289288.1"/>
    </source>
</evidence>
<evidence type="ECO:0000256" key="2">
    <source>
        <dbReference type="SAM" id="SignalP"/>
    </source>
</evidence>
<dbReference type="GeneID" id="111101202"/>
<accession>A0A8B8AFK0</accession>
<evidence type="ECO:0000313" key="3">
    <source>
        <dbReference type="Proteomes" id="UP000694844"/>
    </source>
</evidence>
<reference evidence="4" key="1">
    <citation type="submission" date="2025-08" db="UniProtKB">
        <authorList>
            <consortium name="RefSeq"/>
        </authorList>
    </citation>
    <scope>IDENTIFICATION</scope>
    <source>
        <tissue evidence="4">Whole sample</tissue>
    </source>
</reference>
<keyword evidence="2" id="KW-0732">Signal</keyword>
<gene>
    <name evidence="4" type="primary">LOC111101202</name>
</gene>
<feature type="signal peptide" evidence="2">
    <location>
        <begin position="1"/>
        <end position="23"/>
    </location>
</feature>
<keyword evidence="3" id="KW-1185">Reference proteome</keyword>